<dbReference type="Pfam" id="PF13181">
    <property type="entry name" value="TPR_8"/>
    <property type="match status" value="1"/>
</dbReference>
<reference evidence="3" key="1">
    <citation type="submission" date="2021-04" db="EMBL/GenBank/DDBJ databases">
        <title>Genomics, taxonomy and metabolism of representatives of sulfur bacteria of the genus Thiothrix: Thiothrix fructosivorans QT, Thiothrix unzii A1T and three new species, Thiothrix subterranea sp. nov., Thiothrix litoralis sp. nov. and 'Candidatus Thiothrix anitrata' sp. nov.</title>
        <authorList>
            <person name="Ravin N.V."/>
            <person name="Smolyakov D."/>
            <person name="Rudenko T.S."/>
            <person name="Mardanov A.V."/>
            <person name="Beletsky A.V."/>
            <person name="Markov N.D."/>
            <person name="Fomenkov A.I."/>
            <person name="Roberts R.J."/>
            <person name="Karnachuk O.V."/>
            <person name="Novikov A."/>
            <person name="Grabovich M.Y."/>
        </authorList>
    </citation>
    <scope>NUCLEOTIDE SEQUENCE</scope>
    <source>
        <strain evidence="3">A1</strain>
    </source>
</reference>
<dbReference type="PROSITE" id="PS50005">
    <property type="entry name" value="TPR"/>
    <property type="match status" value="3"/>
</dbReference>
<dbReference type="PROSITE" id="PS50293">
    <property type="entry name" value="TPR_REGION"/>
    <property type="match status" value="1"/>
</dbReference>
<keyword evidence="2" id="KW-1133">Transmembrane helix</keyword>
<dbReference type="InterPro" id="IPR011990">
    <property type="entry name" value="TPR-like_helical_dom_sf"/>
</dbReference>
<dbReference type="RefSeq" id="WP_210217689.1">
    <property type="nucleotide sequence ID" value="NZ_CP072793.1"/>
</dbReference>
<keyword evidence="4" id="KW-1185">Reference proteome</keyword>
<dbReference type="KEGG" id="tun:J9260_10240"/>
<proteinExistence type="predicted"/>
<evidence type="ECO:0000313" key="4">
    <source>
        <dbReference type="Proteomes" id="UP000672009"/>
    </source>
</evidence>
<dbReference type="AlphaFoldDB" id="A0A975IFZ9"/>
<evidence type="ECO:0000256" key="2">
    <source>
        <dbReference type="SAM" id="Phobius"/>
    </source>
</evidence>
<dbReference type="SUPFAM" id="SSF48452">
    <property type="entry name" value="TPR-like"/>
    <property type="match status" value="1"/>
</dbReference>
<dbReference type="PANTHER" id="PTHR12558:SF13">
    <property type="entry name" value="CELL DIVISION CYCLE PROTEIN 27 HOMOLOG"/>
    <property type="match status" value="1"/>
</dbReference>
<feature type="repeat" description="TPR" evidence="1">
    <location>
        <begin position="192"/>
        <end position="225"/>
    </location>
</feature>
<keyword evidence="2" id="KW-0472">Membrane</keyword>
<keyword evidence="2" id="KW-0812">Transmembrane</keyword>
<evidence type="ECO:0000256" key="1">
    <source>
        <dbReference type="PROSITE-ProRule" id="PRU00339"/>
    </source>
</evidence>
<keyword evidence="1" id="KW-0802">TPR repeat</keyword>
<sequence>MSQEEIVERISKLEAQLQALSPKEQEQVKHPIEKVRTVAKFFLSYWTLFSFLFALVVMVYVKYTFDIDYFENYRSVSEIRSLSDFHRKMGDEFIGKTEWQAAEDAYQQALDIDKNNIQAAYGLVKSQVFQPLEGQKHYFPEVVNTRLNYLMDFFPNDYLLSYLRATYYVDKNDLAEARQWFEKSMKENPDYSWNHVALGYILQQEGNFQGALESFHKAVKLDPENEVATGNLGFAYLYTGDFKEAIKYLQIASDISPRFSNYFGIADAHVYSKDFATALAYREVNLKQAVANDPAMERFLGVNSLWMYNYMPLHPGDKETIKQFIQDTGVEKQRIMVYFAVSFDYALNKDFTKADEMFKKGIDADKDKAYRDFFINRINSMQAFVEPDAATNEWLEARKAELSGAEQ</sequence>
<gene>
    <name evidence="3" type="ORF">J9260_10240</name>
</gene>
<protein>
    <submittedName>
        <fullName evidence="3">Tetratricopeptide repeat protein</fullName>
    </submittedName>
</protein>
<feature type="repeat" description="TPR" evidence="1">
    <location>
        <begin position="226"/>
        <end position="259"/>
    </location>
</feature>
<organism evidence="3 4">
    <name type="scientific">Thiothrix unzii</name>
    <dbReference type="NCBI Taxonomy" id="111769"/>
    <lineage>
        <taxon>Bacteria</taxon>
        <taxon>Pseudomonadati</taxon>
        <taxon>Pseudomonadota</taxon>
        <taxon>Gammaproteobacteria</taxon>
        <taxon>Thiotrichales</taxon>
        <taxon>Thiotrichaceae</taxon>
        <taxon>Thiothrix</taxon>
    </lineage>
</organism>
<evidence type="ECO:0000313" key="3">
    <source>
        <dbReference type="EMBL" id="QTR52129.1"/>
    </source>
</evidence>
<dbReference type="PANTHER" id="PTHR12558">
    <property type="entry name" value="CELL DIVISION CYCLE 16,23,27"/>
    <property type="match status" value="1"/>
</dbReference>
<dbReference type="Proteomes" id="UP000672009">
    <property type="component" value="Chromosome"/>
</dbReference>
<dbReference type="Pfam" id="PF14559">
    <property type="entry name" value="TPR_19"/>
    <property type="match status" value="1"/>
</dbReference>
<dbReference type="Gene3D" id="1.25.40.10">
    <property type="entry name" value="Tetratricopeptide repeat domain"/>
    <property type="match status" value="1"/>
</dbReference>
<dbReference type="EMBL" id="CP072793">
    <property type="protein sequence ID" value="QTR52129.1"/>
    <property type="molecule type" value="Genomic_DNA"/>
</dbReference>
<dbReference type="SMART" id="SM00028">
    <property type="entry name" value="TPR"/>
    <property type="match status" value="5"/>
</dbReference>
<feature type="repeat" description="TPR" evidence="1">
    <location>
        <begin position="83"/>
        <end position="116"/>
    </location>
</feature>
<feature type="transmembrane region" description="Helical" evidence="2">
    <location>
        <begin position="42"/>
        <end position="61"/>
    </location>
</feature>
<accession>A0A975IFZ9</accession>
<dbReference type="InterPro" id="IPR019734">
    <property type="entry name" value="TPR_rpt"/>
</dbReference>
<name>A0A975IFZ9_9GAMM</name>